<dbReference type="Proteomes" id="UP001197093">
    <property type="component" value="Unassembled WGS sequence"/>
</dbReference>
<dbReference type="AlphaFoldDB" id="A0AAD4HUN8"/>
<gene>
    <name evidence="1" type="ORF">NEMBOFW57_006684</name>
</gene>
<evidence type="ECO:0000313" key="2">
    <source>
        <dbReference type="Proteomes" id="UP001197093"/>
    </source>
</evidence>
<comment type="caution">
    <text evidence="1">The sequence shown here is derived from an EMBL/GenBank/DDBJ whole genome shotgun (WGS) entry which is preliminary data.</text>
</comment>
<name>A0AAD4HUN8_9PEZI</name>
<sequence>MTSRNDARLWHVKAVDGNLLLRIAFIYLDEGLWEGNGVFDVVEKLHAHGWSFGEGELRFNRTLDIFYLAQLAAAIYRSSAQLTGAFPSPSDFPAFYAAHADLLHPAAWRAYYTPAFLAHPTTARFYRLPNLRDLPDSSSPLGAPRPNLPAAAGPHATKLPRWAYGVARTRRRQPPSSLPRGTLTRLALRTLEATTARLRATHPGAQPYSETQARFWLEHMTLGDLPAGPSAGSCSTTTTTTKEAWGPNRFGVLVAQGRIDVFAWEERYSARLWEASAAVGMAGKGRIAEDRAGRWLREVLAVVEPYVRMWEGVWPGTEERGEVLRRILAENGQLFARWQVSPRLKEKEFSFELGARE</sequence>
<evidence type="ECO:0000313" key="1">
    <source>
        <dbReference type="EMBL" id="KAG7287179.1"/>
    </source>
</evidence>
<organism evidence="1 2">
    <name type="scientific">Staphylotrichum longicolle</name>
    <dbReference type="NCBI Taxonomy" id="669026"/>
    <lineage>
        <taxon>Eukaryota</taxon>
        <taxon>Fungi</taxon>
        <taxon>Dikarya</taxon>
        <taxon>Ascomycota</taxon>
        <taxon>Pezizomycotina</taxon>
        <taxon>Sordariomycetes</taxon>
        <taxon>Sordariomycetidae</taxon>
        <taxon>Sordariales</taxon>
        <taxon>Chaetomiaceae</taxon>
        <taxon>Staphylotrichum</taxon>
    </lineage>
</organism>
<reference evidence="1" key="1">
    <citation type="submission" date="2023-02" db="EMBL/GenBank/DDBJ databases">
        <authorList>
            <person name="Palmer J.M."/>
        </authorList>
    </citation>
    <scope>NUCLEOTIDE SEQUENCE</scope>
    <source>
        <strain evidence="1">FW57</strain>
    </source>
</reference>
<proteinExistence type="predicted"/>
<dbReference type="EMBL" id="JAHCVI010000003">
    <property type="protein sequence ID" value="KAG7287179.1"/>
    <property type="molecule type" value="Genomic_DNA"/>
</dbReference>
<accession>A0AAD4HUN8</accession>
<keyword evidence="2" id="KW-1185">Reference proteome</keyword>
<protein>
    <submittedName>
        <fullName evidence="1">Uncharacterized protein</fullName>
    </submittedName>
</protein>